<proteinExistence type="predicted"/>
<accession>A0A1G7WS01</accession>
<dbReference type="STRING" id="405671.SAMN05421827_11092"/>
<dbReference type="EMBL" id="FNCH01000010">
    <property type="protein sequence ID" value="SDG73990.1"/>
    <property type="molecule type" value="Genomic_DNA"/>
</dbReference>
<keyword evidence="3" id="KW-1185">Reference proteome</keyword>
<evidence type="ECO:0000313" key="2">
    <source>
        <dbReference type="EMBL" id="SDG73990.1"/>
    </source>
</evidence>
<keyword evidence="1" id="KW-1133">Transmembrane helix</keyword>
<keyword evidence="1" id="KW-0812">Transmembrane</keyword>
<keyword evidence="1" id="KW-0472">Membrane</keyword>
<gene>
    <name evidence="2" type="ORF">SAMN05421827_11092</name>
</gene>
<dbReference type="AlphaFoldDB" id="A0A1G7WS01"/>
<reference evidence="3" key="1">
    <citation type="submission" date="2016-10" db="EMBL/GenBank/DDBJ databases">
        <authorList>
            <person name="Varghese N."/>
            <person name="Submissions S."/>
        </authorList>
    </citation>
    <scope>NUCLEOTIDE SEQUENCE [LARGE SCALE GENOMIC DNA]</scope>
    <source>
        <strain evidence="3">DSM 17933</strain>
    </source>
</reference>
<protein>
    <submittedName>
        <fullName evidence="2">Uncharacterized protein</fullName>
    </submittedName>
</protein>
<evidence type="ECO:0000256" key="1">
    <source>
        <dbReference type="SAM" id="Phobius"/>
    </source>
</evidence>
<evidence type="ECO:0000313" key="3">
    <source>
        <dbReference type="Proteomes" id="UP000199643"/>
    </source>
</evidence>
<name>A0A1G7WS01_9SPHI</name>
<dbReference type="OrthoDB" id="7024294at2"/>
<dbReference type="RefSeq" id="WP_090500896.1">
    <property type="nucleotide sequence ID" value="NZ_FNCH01000010.1"/>
</dbReference>
<dbReference type="Proteomes" id="UP000199643">
    <property type="component" value="Unassembled WGS sequence"/>
</dbReference>
<feature type="transmembrane region" description="Helical" evidence="1">
    <location>
        <begin position="5"/>
        <end position="24"/>
    </location>
</feature>
<organism evidence="2 3">
    <name type="scientific">Pedobacter terrae</name>
    <dbReference type="NCBI Taxonomy" id="405671"/>
    <lineage>
        <taxon>Bacteria</taxon>
        <taxon>Pseudomonadati</taxon>
        <taxon>Bacteroidota</taxon>
        <taxon>Sphingobacteriia</taxon>
        <taxon>Sphingobacteriales</taxon>
        <taxon>Sphingobacteriaceae</taxon>
        <taxon>Pedobacter</taxon>
    </lineage>
</organism>
<sequence>MKKMWIWICIILIVALGIYIFYPIDKLIVGRNSKPLASKYAAFQEINEHYRSNVFEVSLVAQVVVSSAASPNPIRIFTSVNDQLIIDCDATVDEDTKYDNRYYKIDKTGSITDSIYAAGNSYWTQFIDGFMVYTSDNNAYYNTWPLNGDTTRHKVVELNADSSWSDEKVEAMISKIKASAKYWFFSSVANDGVWYRQAYFYTDQKWQLLWQKMQGYTNVPDEESSNRFRKDVFRSGKVSFEIPENVKLLYFYPQEKMKYYHIIGGGNGGFSTYNWRGQGFFETGIAGRNFEFMVPELVVEKEKHNGYKPHLYQVWEAGSSAELYHPAFYHSPNGFSFYAPNYRQLFLIKAIDVH</sequence>